<keyword evidence="4" id="KW-1185">Reference proteome</keyword>
<evidence type="ECO:0000313" key="4">
    <source>
        <dbReference type="Proteomes" id="UP000799444"/>
    </source>
</evidence>
<reference evidence="3" key="1">
    <citation type="journal article" date="2020" name="Stud. Mycol.">
        <title>101 Dothideomycetes genomes: a test case for predicting lifestyles and emergence of pathogens.</title>
        <authorList>
            <person name="Haridas S."/>
            <person name="Albert R."/>
            <person name="Binder M."/>
            <person name="Bloem J."/>
            <person name="Labutti K."/>
            <person name="Salamov A."/>
            <person name="Andreopoulos B."/>
            <person name="Baker S."/>
            <person name="Barry K."/>
            <person name="Bills G."/>
            <person name="Bluhm B."/>
            <person name="Cannon C."/>
            <person name="Castanera R."/>
            <person name="Culley D."/>
            <person name="Daum C."/>
            <person name="Ezra D."/>
            <person name="Gonzalez J."/>
            <person name="Henrissat B."/>
            <person name="Kuo A."/>
            <person name="Liang C."/>
            <person name="Lipzen A."/>
            <person name="Lutzoni F."/>
            <person name="Magnuson J."/>
            <person name="Mondo S."/>
            <person name="Nolan M."/>
            <person name="Ohm R."/>
            <person name="Pangilinan J."/>
            <person name="Park H.-J."/>
            <person name="Ramirez L."/>
            <person name="Alfaro M."/>
            <person name="Sun H."/>
            <person name="Tritt A."/>
            <person name="Yoshinaga Y."/>
            <person name="Zwiers L.-H."/>
            <person name="Turgeon B."/>
            <person name="Goodwin S."/>
            <person name="Spatafora J."/>
            <person name="Crous P."/>
            <person name="Grigoriev I."/>
        </authorList>
    </citation>
    <scope>NUCLEOTIDE SEQUENCE</scope>
    <source>
        <strain evidence="3">CBS 125425</strain>
    </source>
</reference>
<feature type="domain" description="R3H-associated N-terminal" evidence="2">
    <location>
        <begin position="81"/>
        <end position="192"/>
    </location>
</feature>
<dbReference type="AlphaFoldDB" id="A0A9P4R0H2"/>
<gene>
    <name evidence="3" type="ORF">EJ04DRAFT_493222</name>
</gene>
<proteinExistence type="predicted"/>
<dbReference type="InterPro" id="IPR025952">
    <property type="entry name" value="R3H-assoc_dom"/>
</dbReference>
<evidence type="ECO:0000259" key="2">
    <source>
        <dbReference type="Pfam" id="PF13902"/>
    </source>
</evidence>
<dbReference type="InterPro" id="IPR036867">
    <property type="entry name" value="R3H_dom_sf"/>
</dbReference>
<dbReference type="GO" id="GO:0003676">
    <property type="term" value="F:nucleic acid binding"/>
    <property type="evidence" value="ECO:0007669"/>
    <property type="project" value="InterPro"/>
</dbReference>
<sequence>MAIHPTPDPAPQHAAAIDIETWTEQATIAISTLTISAPPAIQSSGVSLQIPLDEHPPSTSAPAKPGFSTTTTTTSYTPRKPPLRRDSLKRRDALLKGKEGSRRRQRYENAHLLTNPHATPPTPSDWAPHPTHRVTHVPYYLAPLWDAGLAKRSAERRAAAGKSGGAGRGKGEGKKGEEAGIVPRELREKLKKRRGAVGLLMDLEESVREWVGAGMEGDDGLPGDDEIDSSDEEIVFVGREGRMRDIDDDDRDSRRGEGKQELLLFETEEGDRGGAFGRWLVHHIGVYYGLRTWSVTTGGEPKRREAYVGFGEKGRGGGKRRGVCSPMPRPLWGMM</sequence>
<feature type="compositionally biased region" description="Basic and acidic residues" evidence="1">
    <location>
        <begin position="83"/>
        <end position="107"/>
    </location>
</feature>
<feature type="region of interest" description="Disordered" evidence="1">
    <location>
        <begin position="156"/>
        <end position="180"/>
    </location>
</feature>
<feature type="compositionally biased region" description="Basic and acidic residues" evidence="1">
    <location>
        <begin position="169"/>
        <end position="180"/>
    </location>
</feature>
<dbReference type="SUPFAM" id="SSF82708">
    <property type="entry name" value="R3H domain"/>
    <property type="match status" value="1"/>
</dbReference>
<feature type="compositionally biased region" description="Low complexity" evidence="1">
    <location>
        <begin position="68"/>
        <end position="77"/>
    </location>
</feature>
<dbReference type="Pfam" id="PF13902">
    <property type="entry name" value="R3H-assoc"/>
    <property type="match status" value="1"/>
</dbReference>
<evidence type="ECO:0000256" key="1">
    <source>
        <dbReference type="SAM" id="MobiDB-lite"/>
    </source>
</evidence>
<feature type="region of interest" description="Disordered" evidence="1">
    <location>
        <begin position="49"/>
        <end position="107"/>
    </location>
</feature>
<dbReference type="OrthoDB" id="10256743at2759"/>
<evidence type="ECO:0000313" key="3">
    <source>
        <dbReference type="EMBL" id="KAF2734543.1"/>
    </source>
</evidence>
<accession>A0A9P4R0H2</accession>
<dbReference type="EMBL" id="ML996146">
    <property type="protein sequence ID" value="KAF2734543.1"/>
    <property type="molecule type" value="Genomic_DNA"/>
</dbReference>
<comment type="caution">
    <text evidence="3">The sequence shown here is derived from an EMBL/GenBank/DDBJ whole genome shotgun (WGS) entry which is preliminary data.</text>
</comment>
<name>A0A9P4R0H2_9PLEO</name>
<dbReference type="Proteomes" id="UP000799444">
    <property type="component" value="Unassembled WGS sequence"/>
</dbReference>
<organism evidence="3 4">
    <name type="scientific">Polyplosphaeria fusca</name>
    <dbReference type="NCBI Taxonomy" id="682080"/>
    <lineage>
        <taxon>Eukaryota</taxon>
        <taxon>Fungi</taxon>
        <taxon>Dikarya</taxon>
        <taxon>Ascomycota</taxon>
        <taxon>Pezizomycotina</taxon>
        <taxon>Dothideomycetes</taxon>
        <taxon>Pleosporomycetidae</taxon>
        <taxon>Pleosporales</taxon>
        <taxon>Tetraplosphaeriaceae</taxon>
        <taxon>Polyplosphaeria</taxon>
    </lineage>
</organism>
<protein>
    <recommendedName>
        <fullName evidence="2">R3H-associated N-terminal domain-containing protein</fullName>
    </recommendedName>
</protein>